<protein>
    <submittedName>
        <fullName evidence="10">Histone-lysine N-methyltransferase SUVR3</fullName>
    </submittedName>
</protein>
<evidence type="ECO:0000256" key="5">
    <source>
        <dbReference type="ARBA" id="ARBA00022691"/>
    </source>
</evidence>
<keyword evidence="3" id="KW-0489">Methyltransferase</keyword>
<evidence type="ECO:0000256" key="6">
    <source>
        <dbReference type="ARBA" id="ARBA00022723"/>
    </source>
</evidence>
<dbReference type="SUPFAM" id="SSF82199">
    <property type="entry name" value="SET domain"/>
    <property type="match status" value="1"/>
</dbReference>
<evidence type="ECO:0000256" key="4">
    <source>
        <dbReference type="ARBA" id="ARBA00022679"/>
    </source>
</evidence>
<name>A0AAW2VYU9_SESRA</name>
<comment type="subcellular location">
    <subcellularLocation>
        <location evidence="1">Chromosome</location>
    </subcellularLocation>
</comment>
<dbReference type="PROSITE" id="PS50868">
    <property type="entry name" value="POST_SET"/>
    <property type="match status" value="1"/>
</dbReference>
<dbReference type="SMART" id="SM00317">
    <property type="entry name" value="SET"/>
    <property type="match status" value="1"/>
</dbReference>
<dbReference type="GO" id="GO:0032259">
    <property type="term" value="P:methylation"/>
    <property type="evidence" value="ECO:0007669"/>
    <property type="project" value="UniProtKB-KW"/>
</dbReference>
<evidence type="ECO:0000259" key="9">
    <source>
        <dbReference type="PROSITE" id="PS50868"/>
    </source>
</evidence>
<dbReference type="PANTHER" id="PTHR46223:SF3">
    <property type="entry name" value="HISTONE-LYSINE N-METHYLTRANSFERASE SET-23"/>
    <property type="match status" value="1"/>
</dbReference>
<dbReference type="GO" id="GO:0008168">
    <property type="term" value="F:methyltransferase activity"/>
    <property type="evidence" value="ECO:0007669"/>
    <property type="project" value="UniProtKB-KW"/>
</dbReference>
<dbReference type="PROSITE" id="PS50280">
    <property type="entry name" value="SET"/>
    <property type="match status" value="1"/>
</dbReference>
<reference evidence="10" key="1">
    <citation type="submission" date="2020-06" db="EMBL/GenBank/DDBJ databases">
        <authorList>
            <person name="Li T."/>
            <person name="Hu X."/>
            <person name="Zhang T."/>
            <person name="Song X."/>
            <person name="Zhang H."/>
            <person name="Dai N."/>
            <person name="Sheng W."/>
            <person name="Hou X."/>
            <person name="Wei L."/>
        </authorList>
    </citation>
    <scope>NUCLEOTIDE SEQUENCE</scope>
    <source>
        <strain evidence="10">G02</strain>
        <tissue evidence="10">Leaf</tissue>
    </source>
</reference>
<dbReference type="InterPro" id="IPR050973">
    <property type="entry name" value="H3K9_Histone-Lys_N-MTase"/>
</dbReference>
<evidence type="ECO:0000259" key="8">
    <source>
        <dbReference type="PROSITE" id="PS50280"/>
    </source>
</evidence>
<comment type="caution">
    <text evidence="10">The sequence shown here is derived from an EMBL/GenBank/DDBJ whole genome shotgun (WGS) entry which is preliminary data.</text>
</comment>
<dbReference type="InterPro" id="IPR046341">
    <property type="entry name" value="SET_dom_sf"/>
</dbReference>
<reference evidence="10" key="2">
    <citation type="journal article" date="2024" name="Plant">
        <title>Genomic evolution and insights into agronomic trait innovations of Sesamum species.</title>
        <authorList>
            <person name="Miao H."/>
            <person name="Wang L."/>
            <person name="Qu L."/>
            <person name="Liu H."/>
            <person name="Sun Y."/>
            <person name="Le M."/>
            <person name="Wang Q."/>
            <person name="Wei S."/>
            <person name="Zheng Y."/>
            <person name="Lin W."/>
            <person name="Duan Y."/>
            <person name="Cao H."/>
            <person name="Xiong S."/>
            <person name="Wang X."/>
            <person name="Wei L."/>
            <person name="Li C."/>
            <person name="Ma Q."/>
            <person name="Ju M."/>
            <person name="Zhao R."/>
            <person name="Li G."/>
            <person name="Mu C."/>
            <person name="Tian Q."/>
            <person name="Mei H."/>
            <person name="Zhang T."/>
            <person name="Gao T."/>
            <person name="Zhang H."/>
        </authorList>
    </citation>
    <scope>NUCLEOTIDE SEQUENCE</scope>
    <source>
        <strain evidence="10">G02</strain>
    </source>
</reference>
<dbReference type="GO" id="GO:0005694">
    <property type="term" value="C:chromosome"/>
    <property type="evidence" value="ECO:0007669"/>
    <property type="project" value="UniProtKB-SubCell"/>
</dbReference>
<gene>
    <name evidence="10" type="ORF">Sradi_0196800</name>
</gene>
<dbReference type="GO" id="GO:0046872">
    <property type="term" value="F:metal ion binding"/>
    <property type="evidence" value="ECO:0007669"/>
    <property type="project" value="UniProtKB-KW"/>
</dbReference>
<sequence length="153" mass="17176">MRGKGWGLHAAERIPIEQFVCKYAGELLSTKEAKQRQQTYDRNTSMGCLTPAFLVVKEHLPSGDTCMRIKIDATRIENIARFINHSCYGGNLDTVLVRSCGALLPRICFFMFRNVQENEELMFSYGDVRLKLDGQPCFCGSSSCAGIMPSEHT</sequence>
<keyword evidence="7" id="KW-0862">Zinc</keyword>
<keyword evidence="6" id="KW-0479">Metal-binding</keyword>
<keyword evidence="2" id="KW-0158">Chromosome</keyword>
<evidence type="ECO:0000256" key="7">
    <source>
        <dbReference type="ARBA" id="ARBA00022833"/>
    </source>
</evidence>
<evidence type="ECO:0000313" key="10">
    <source>
        <dbReference type="EMBL" id="KAL0434889.1"/>
    </source>
</evidence>
<dbReference type="InterPro" id="IPR003616">
    <property type="entry name" value="Post-SET_dom"/>
</dbReference>
<evidence type="ECO:0000256" key="1">
    <source>
        <dbReference type="ARBA" id="ARBA00004286"/>
    </source>
</evidence>
<organism evidence="10">
    <name type="scientific">Sesamum radiatum</name>
    <name type="common">Black benniseed</name>
    <dbReference type="NCBI Taxonomy" id="300843"/>
    <lineage>
        <taxon>Eukaryota</taxon>
        <taxon>Viridiplantae</taxon>
        <taxon>Streptophyta</taxon>
        <taxon>Embryophyta</taxon>
        <taxon>Tracheophyta</taxon>
        <taxon>Spermatophyta</taxon>
        <taxon>Magnoliopsida</taxon>
        <taxon>eudicotyledons</taxon>
        <taxon>Gunneridae</taxon>
        <taxon>Pentapetalae</taxon>
        <taxon>asterids</taxon>
        <taxon>lamiids</taxon>
        <taxon>Lamiales</taxon>
        <taxon>Pedaliaceae</taxon>
        <taxon>Sesamum</taxon>
    </lineage>
</organism>
<dbReference type="PANTHER" id="PTHR46223">
    <property type="entry name" value="HISTONE-LYSINE N-METHYLTRANSFERASE SUV39H"/>
    <property type="match status" value="1"/>
</dbReference>
<dbReference type="InterPro" id="IPR001214">
    <property type="entry name" value="SET_dom"/>
</dbReference>
<evidence type="ECO:0000256" key="3">
    <source>
        <dbReference type="ARBA" id="ARBA00022603"/>
    </source>
</evidence>
<dbReference type="Pfam" id="PF00856">
    <property type="entry name" value="SET"/>
    <property type="match status" value="1"/>
</dbReference>
<keyword evidence="5" id="KW-0949">S-adenosyl-L-methionine</keyword>
<proteinExistence type="predicted"/>
<evidence type="ECO:0000256" key="2">
    <source>
        <dbReference type="ARBA" id="ARBA00022454"/>
    </source>
</evidence>
<keyword evidence="4" id="KW-0808">Transferase</keyword>
<feature type="domain" description="Post-SET" evidence="9">
    <location>
        <begin position="133"/>
        <end position="149"/>
    </location>
</feature>
<dbReference type="EMBL" id="JACGWJ010000002">
    <property type="protein sequence ID" value="KAL0434889.1"/>
    <property type="molecule type" value="Genomic_DNA"/>
</dbReference>
<dbReference type="AlphaFoldDB" id="A0AAW2VYU9"/>
<accession>A0AAW2VYU9</accession>
<dbReference type="Gene3D" id="2.170.270.10">
    <property type="entry name" value="SET domain"/>
    <property type="match status" value="1"/>
</dbReference>
<feature type="domain" description="SET" evidence="8">
    <location>
        <begin position="1"/>
        <end position="126"/>
    </location>
</feature>